<dbReference type="Gene3D" id="1.10.287.1060">
    <property type="entry name" value="ESAT-6-like"/>
    <property type="match status" value="1"/>
</dbReference>
<protein>
    <recommendedName>
        <fullName evidence="1">ESAT-6-like protein</fullName>
    </recommendedName>
</protein>
<evidence type="ECO:0000313" key="3">
    <source>
        <dbReference type="Proteomes" id="UP001291999"/>
    </source>
</evidence>
<accession>A0ABU5K8B7</accession>
<dbReference type="Pfam" id="PF06013">
    <property type="entry name" value="WXG100"/>
    <property type="match status" value="1"/>
</dbReference>
<comment type="similarity">
    <text evidence="1">Belongs to the WXG100 family.</text>
</comment>
<evidence type="ECO:0000256" key="1">
    <source>
        <dbReference type="RuleBase" id="RU362001"/>
    </source>
</evidence>
<organism evidence="2 3">
    <name type="scientific">Nocardioides renjunii</name>
    <dbReference type="NCBI Taxonomy" id="3095075"/>
    <lineage>
        <taxon>Bacteria</taxon>
        <taxon>Bacillati</taxon>
        <taxon>Actinomycetota</taxon>
        <taxon>Actinomycetes</taxon>
        <taxon>Propionibacteriales</taxon>
        <taxon>Nocardioidaceae</taxon>
        <taxon>Nocardioides</taxon>
    </lineage>
</organism>
<dbReference type="InterPro" id="IPR036689">
    <property type="entry name" value="ESAT-6-like_sf"/>
</dbReference>
<keyword evidence="3" id="KW-1185">Reference proteome</keyword>
<dbReference type="InterPro" id="IPR010310">
    <property type="entry name" value="T7SS_ESAT-6-like"/>
</dbReference>
<dbReference type="Proteomes" id="UP001291999">
    <property type="component" value="Unassembled WGS sequence"/>
</dbReference>
<gene>
    <name evidence="2" type="ORF">SFC79_05495</name>
</gene>
<dbReference type="EMBL" id="JAXQPW010000001">
    <property type="protein sequence ID" value="MDZ5661213.1"/>
    <property type="molecule type" value="Genomic_DNA"/>
</dbReference>
<proteinExistence type="inferred from homology"/>
<evidence type="ECO:0000313" key="2">
    <source>
        <dbReference type="EMBL" id="MDZ5661213.1"/>
    </source>
</evidence>
<reference evidence="2 3" key="1">
    <citation type="submission" date="2023-11" db="EMBL/GenBank/DDBJ databases">
        <title>Novel species in genus Nocardioides.</title>
        <authorList>
            <person name="Zhou H."/>
        </authorList>
    </citation>
    <scope>NUCLEOTIDE SEQUENCE [LARGE SCALE GENOMIC DNA]</scope>
    <source>
        <strain evidence="2 3">S-58</strain>
    </source>
</reference>
<name>A0ABU5K8B7_9ACTN</name>
<dbReference type="SUPFAM" id="SSF140453">
    <property type="entry name" value="EsxAB dimer-like"/>
    <property type="match status" value="1"/>
</dbReference>
<comment type="caution">
    <text evidence="2">The sequence shown here is derived from an EMBL/GenBank/DDBJ whole genome shotgun (WGS) entry which is preliminary data.</text>
</comment>
<dbReference type="RefSeq" id="WP_322423541.1">
    <property type="nucleotide sequence ID" value="NZ_JAXQPW010000001.1"/>
</dbReference>
<sequence length="107" mass="11714">MDQVNLTHAAFSEAIRDVQDAAARLDRDRDRIDDRVSGYLGSGWTGIAADSFVEAWAEWKSGATDVLEGLVAMGELLDATQKDFIQQDDASEQAMKQVAARIVDRLG</sequence>
<dbReference type="NCBIfam" id="TIGR03930">
    <property type="entry name" value="WXG100_ESAT6"/>
    <property type="match status" value="1"/>
</dbReference>